<keyword evidence="12" id="KW-1185">Reference proteome</keyword>
<evidence type="ECO:0000256" key="1">
    <source>
        <dbReference type="ARBA" id="ARBA00001971"/>
    </source>
</evidence>
<accession>A0A319EMG2</accession>
<evidence type="ECO:0000256" key="5">
    <source>
        <dbReference type="ARBA" id="ARBA00023002"/>
    </source>
</evidence>
<dbReference type="PRINTS" id="PR01239">
    <property type="entry name" value="EP450IICYP52"/>
</dbReference>
<evidence type="ECO:0000256" key="6">
    <source>
        <dbReference type="ARBA" id="ARBA00023004"/>
    </source>
</evidence>
<keyword evidence="10" id="KW-1133">Transmembrane helix</keyword>
<dbReference type="GO" id="GO:0005506">
    <property type="term" value="F:iron ion binding"/>
    <property type="evidence" value="ECO:0007669"/>
    <property type="project" value="InterPro"/>
</dbReference>
<evidence type="ECO:0000256" key="7">
    <source>
        <dbReference type="ARBA" id="ARBA00023033"/>
    </source>
</evidence>
<protein>
    <submittedName>
        <fullName evidence="11">Cytochrome P450 alkane hydroxylase</fullName>
    </submittedName>
</protein>
<evidence type="ECO:0000313" key="12">
    <source>
        <dbReference type="Proteomes" id="UP000248423"/>
    </source>
</evidence>
<dbReference type="PANTHER" id="PTHR24287:SF5">
    <property type="entry name" value="P450, PUTATIVE (EUROFUNG)-RELATED"/>
    <property type="match status" value="1"/>
</dbReference>
<evidence type="ECO:0000256" key="10">
    <source>
        <dbReference type="SAM" id="Phobius"/>
    </source>
</evidence>
<keyword evidence="10" id="KW-0812">Transmembrane</keyword>
<comment type="cofactor">
    <cofactor evidence="1 8">
        <name>heme</name>
        <dbReference type="ChEBI" id="CHEBI:30413"/>
    </cofactor>
</comment>
<keyword evidence="6 8" id="KW-0408">Iron</keyword>
<keyword evidence="4 8" id="KW-0479">Metal-binding</keyword>
<reference evidence="11 12" key="1">
    <citation type="submission" date="2018-02" db="EMBL/GenBank/DDBJ databases">
        <title>The genomes of Aspergillus section Nigri reveals drivers in fungal speciation.</title>
        <authorList>
            <consortium name="DOE Joint Genome Institute"/>
            <person name="Vesth T.C."/>
            <person name="Nybo J."/>
            <person name="Theobald S."/>
            <person name="Brandl J."/>
            <person name="Frisvad J.C."/>
            <person name="Nielsen K.F."/>
            <person name="Lyhne E.K."/>
            <person name="Kogle M.E."/>
            <person name="Kuo A."/>
            <person name="Riley R."/>
            <person name="Clum A."/>
            <person name="Nolan M."/>
            <person name="Lipzen A."/>
            <person name="Salamov A."/>
            <person name="Henrissat B."/>
            <person name="Wiebenga A."/>
            <person name="De vries R.P."/>
            <person name="Grigoriev I.V."/>
            <person name="Mortensen U.H."/>
            <person name="Andersen M.R."/>
            <person name="Baker S.E."/>
        </authorList>
    </citation>
    <scope>NUCLEOTIDE SEQUENCE [LARGE SCALE GENOMIC DNA]</scope>
    <source>
        <strain evidence="11 12">CBS 121057</strain>
    </source>
</reference>
<comment type="similarity">
    <text evidence="2 9">Belongs to the cytochrome P450 family.</text>
</comment>
<dbReference type="InterPro" id="IPR036396">
    <property type="entry name" value="Cyt_P450_sf"/>
</dbReference>
<dbReference type="PANTHER" id="PTHR24287">
    <property type="entry name" value="P450, PUTATIVE (EUROFUNG)-RELATED"/>
    <property type="match status" value="1"/>
</dbReference>
<dbReference type="PRINTS" id="PR00385">
    <property type="entry name" value="P450"/>
</dbReference>
<dbReference type="CDD" id="cd11063">
    <property type="entry name" value="CYP52"/>
    <property type="match status" value="1"/>
</dbReference>
<keyword evidence="3 8" id="KW-0349">Heme</keyword>
<dbReference type="Gene3D" id="1.10.630.10">
    <property type="entry name" value="Cytochrome P450"/>
    <property type="match status" value="1"/>
</dbReference>
<dbReference type="Proteomes" id="UP000248423">
    <property type="component" value="Unassembled WGS sequence"/>
</dbReference>
<sequence length="556" mass="62481">MLEILVAQITPVKACVCLVGIFFLAGLLRRLQVSRENSRLGERAPRIRFQLPYAIDHIYQYVVANHNCQDLVFWQSSILNAQGASSIDHPQTAELDAGISNRTIVTTDPQNIRALLTGQFADFGKGEEFHRDWKEFLGDSIFVTDGELWSRSRQLIRPMFTRDRIVDTELFEKHIQHLIPLLAGTPDSKAVDVVPLFLRYTLDAATDYLLGEGTNSLQNPATTFAEAFKYVQHRQGEIFRYVPFNFLLSRTKFRQNLKIMNDFIQPYIDRVLSLPPSDLTQDPSKPSTFLHALAHFTRDPQILRDQLTAILLAGRDTTATTLSFCLYELSRNPSVVQSLRAEISTRLGLGPSSKTPTYTDLKEMKYLAAILNETTRLYPVVPFNLRYALSPTTLPTGGGPTGSSPIGIRPHTRIIYSTMLMQRDPAYYPPPEESKAYYYDPGKWIPERWMRGWVPAPWRFVPFNGGPRICPGQQFALVEMGYTLVRILQVYGCLRAGRGDGRGDGVGEGVEGDLRMRFEITLNPGSELNCVFERDDGGGYDGGQGGGGDVKKERSA</sequence>
<dbReference type="GO" id="GO:0020037">
    <property type="term" value="F:heme binding"/>
    <property type="evidence" value="ECO:0007669"/>
    <property type="project" value="InterPro"/>
</dbReference>
<dbReference type="PROSITE" id="PS00086">
    <property type="entry name" value="CYTOCHROME_P450"/>
    <property type="match status" value="1"/>
</dbReference>
<dbReference type="Pfam" id="PF00067">
    <property type="entry name" value="p450"/>
    <property type="match status" value="1"/>
</dbReference>
<evidence type="ECO:0000256" key="3">
    <source>
        <dbReference type="ARBA" id="ARBA00022617"/>
    </source>
</evidence>
<keyword evidence="5 9" id="KW-0560">Oxidoreductase</keyword>
<feature type="binding site" description="axial binding residue" evidence="8">
    <location>
        <position position="470"/>
    </location>
    <ligand>
        <name>heme</name>
        <dbReference type="ChEBI" id="CHEBI:30413"/>
    </ligand>
    <ligandPart>
        <name>Fe</name>
        <dbReference type="ChEBI" id="CHEBI:18248"/>
    </ligandPart>
</feature>
<gene>
    <name evidence="11" type="ORF">BO78DRAFT_303621</name>
</gene>
<evidence type="ECO:0000313" key="11">
    <source>
        <dbReference type="EMBL" id="PYI11446.1"/>
    </source>
</evidence>
<evidence type="ECO:0000256" key="9">
    <source>
        <dbReference type="RuleBase" id="RU000461"/>
    </source>
</evidence>
<dbReference type="PRINTS" id="PR00464">
    <property type="entry name" value="EP450II"/>
</dbReference>
<evidence type="ECO:0000256" key="4">
    <source>
        <dbReference type="ARBA" id="ARBA00022723"/>
    </source>
</evidence>
<evidence type="ECO:0000256" key="8">
    <source>
        <dbReference type="PIRSR" id="PIRSR602402-1"/>
    </source>
</evidence>
<dbReference type="OrthoDB" id="1470350at2759"/>
<dbReference type="EMBL" id="KZ826318">
    <property type="protein sequence ID" value="PYI11446.1"/>
    <property type="molecule type" value="Genomic_DNA"/>
</dbReference>
<dbReference type="GO" id="GO:0016712">
    <property type="term" value="F:oxidoreductase activity, acting on paired donors, with incorporation or reduction of molecular oxygen, reduced flavin or flavoprotein as one donor, and incorporation of one atom of oxygen"/>
    <property type="evidence" value="ECO:0007669"/>
    <property type="project" value="InterPro"/>
</dbReference>
<dbReference type="AlphaFoldDB" id="A0A319EMG2"/>
<name>A0A319EMG2_ASPSB</name>
<dbReference type="InterPro" id="IPR002402">
    <property type="entry name" value="Cyt_P450_E_grp-II"/>
</dbReference>
<keyword evidence="7 9" id="KW-0503">Monooxygenase</keyword>
<evidence type="ECO:0000256" key="2">
    <source>
        <dbReference type="ARBA" id="ARBA00010617"/>
    </source>
</evidence>
<dbReference type="InterPro" id="IPR017972">
    <property type="entry name" value="Cyt_P450_CS"/>
</dbReference>
<dbReference type="InterPro" id="IPR047146">
    <property type="entry name" value="Cyt_P450_E_CYP52_fungi"/>
</dbReference>
<dbReference type="InterPro" id="IPR001128">
    <property type="entry name" value="Cyt_P450"/>
</dbReference>
<dbReference type="InterPro" id="IPR002974">
    <property type="entry name" value="Cyt_P450_E_CYP52_ascomycetes"/>
</dbReference>
<feature type="transmembrane region" description="Helical" evidence="10">
    <location>
        <begin position="6"/>
        <end position="28"/>
    </location>
</feature>
<organism evidence="11 12">
    <name type="scientific">Aspergillus sclerotiicarbonarius (strain CBS 121057 / IBT 28362)</name>
    <dbReference type="NCBI Taxonomy" id="1448318"/>
    <lineage>
        <taxon>Eukaryota</taxon>
        <taxon>Fungi</taxon>
        <taxon>Dikarya</taxon>
        <taxon>Ascomycota</taxon>
        <taxon>Pezizomycotina</taxon>
        <taxon>Eurotiomycetes</taxon>
        <taxon>Eurotiomycetidae</taxon>
        <taxon>Eurotiales</taxon>
        <taxon>Aspergillaceae</taxon>
        <taxon>Aspergillus</taxon>
        <taxon>Aspergillus subgen. Circumdati</taxon>
    </lineage>
</organism>
<dbReference type="STRING" id="1448318.A0A319EMG2"/>
<proteinExistence type="inferred from homology"/>
<dbReference type="VEuPathDB" id="FungiDB:BO78DRAFT_303621"/>
<dbReference type="SUPFAM" id="SSF48264">
    <property type="entry name" value="Cytochrome P450"/>
    <property type="match status" value="1"/>
</dbReference>
<keyword evidence="10" id="KW-0472">Membrane</keyword>